<keyword evidence="2" id="KW-0812">Transmembrane</keyword>
<dbReference type="AlphaFoldDB" id="A0A9W5TV86"/>
<sequence length="150" mass="17349">MPDQRKSITKRKSRIWLRSLTIVYLMFLIVHVLTSPTNAYFTDTASYDEKLQMKDEFNGGDPTEQQTTESTNNKVDEPKESQKETVDKKDNQQVTKNQERQVEKDNATKESRNLSERTDTPEQEKAEETNENPDSSASKTNVEEDLETNN</sequence>
<evidence type="ECO:0000256" key="1">
    <source>
        <dbReference type="SAM" id="MobiDB-lite"/>
    </source>
</evidence>
<name>A0A9W5TV86_9BACI</name>
<evidence type="ECO:0000256" key="2">
    <source>
        <dbReference type="SAM" id="Phobius"/>
    </source>
</evidence>
<keyword evidence="2" id="KW-0472">Membrane</keyword>
<reference evidence="3" key="2">
    <citation type="submission" date="2020-09" db="EMBL/GenBank/DDBJ databases">
        <authorList>
            <person name="Sun Q."/>
            <person name="Zhou Y."/>
        </authorList>
    </citation>
    <scope>NUCLEOTIDE SEQUENCE</scope>
    <source>
        <strain evidence="3">CGMCC 1.15454</strain>
    </source>
</reference>
<keyword evidence="2" id="KW-1133">Transmembrane helix</keyword>
<accession>A0A9W5TV86</accession>
<evidence type="ECO:0000313" key="3">
    <source>
        <dbReference type="EMBL" id="GGB32753.1"/>
    </source>
</evidence>
<feature type="compositionally biased region" description="Basic and acidic residues" evidence="1">
    <location>
        <begin position="74"/>
        <end position="128"/>
    </location>
</feature>
<protein>
    <submittedName>
        <fullName evidence="3">Uncharacterized protein</fullName>
    </submittedName>
</protein>
<comment type="caution">
    <text evidence="3">The sequence shown here is derived from an EMBL/GenBank/DDBJ whole genome shotgun (WGS) entry which is preliminary data.</text>
</comment>
<feature type="region of interest" description="Disordered" evidence="1">
    <location>
        <begin position="52"/>
        <end position="150"/>
    </location>
</feature>
<gene>
    <name evidence="3" type="ORF">GCM10011409_07720</name>
</gene>
<evidence type="ECO:0000313" key="4">
    <source>
        <dbReference type="Proteomes" id="UP000621492"/>
    </source>
</evidence>
<proteinExistence type="predicted"/>
<dbReference type="RefSeq" id="WP_188724697.1">
    <property type="nucleotide sequence ID" value="NZ_BMJD01000003.1"/>
</dbReference>
<feature type="transmembrane region" description="Helical" evidence="2">
    <location>
        <begin position="15"/>
        <end position="34"/>
    </location>
</feature>
<keyword evidence="4" id="KW-1185">Reference proteome</keyword>
<dbReference type="EMBL" id="BMJD01000003">
    <property type="protein sequence ID" value="GGB32753.1"/>
    <property type="molecule type" value="Genomic_DNA"/>
</dbReference>
<feature type="compositionally biased region" description="Polar residues" evidence="1">
    <location>
        <begin position="63"/>
        <end position="73"/>
    </location>
</feature>
<reference evidence="3" key="1">
    <citation type="journal article" date="2014" name="Int. J. Syst. Evol. Microbiol.">
        <title>Complete genome sequence of Corynebacterium casei LMG S-19264T (=DSM 44701T), isolated from a smear-ripened cheese.</title>
        <authorList>
            <consortium name="US DOE Joint Genome Institute (JGI-PGF)"/>
            <person name="Walter F."/>
            <person name="Albersmeier A."/>
            <person name="Kalinowski J."/>
            <person name="Ruckert C."/>
        </authorList>
    </citation>
    <scope>NUCLEOTIDE SEQUENCE</scope>
    <source>
        <strain evidence="3">CGMCC 1.15454</strain>
    </source>
</reference>
<organism evidence="3 4">
    <name type="scientific">Lentibacillus populi</name>
    <dbReference type="NCBI Taxonomy" id="1827502"/>
    <lineage>
        <taxon>Bacteria</taxon>
        <taxon>Bacillati</taxon>
        <taxon>Bacillota</taxon>
        <taxon>Bacilli</taxon>
        <taxon>Bacillales</taxon>
        <taxon>Bacillaceae</taxon>
        <taxon>Lentibacillus</taxon>
    </lineage>
</organism>
<dbReference type="Proteomes" id="UP000621492">
    <property type="component" value="Unassembled WGS sequence"/>
</dbReference>